<dbReference type="SUPFAM" id="SSF50156">
    <property type="entry name" value="PDZ domain-like"/>
    <property type="match status" value="1"/>
</dbReference>
<organism evidence="2 3">
    <name type="scientific">Sphingobacterium litopenaei</name>
    <dbReference type="NCBI Taxonomy" id="2763500"/>
    <lineage>
        <taxon>Bacteria</taxon>
        <taxon>Pseudomonadati</taxon>
        <taxon>Bacteroidota</taxon>
        <taxon>Sphingobacteriia</taxon>
        <taxon>Sphingobacteriales</taxon>
        <taxon>Sphingobacteriaceae</taxon>
        <taxon>Sphingobacterium</taxon>
    </lineage>
</organism>
<dbReference type="InterPro" id="IPR029045">
    <property type="entry name" value="ClpP/crotonase-like_dom_sf"/>
</dbReference>
<dbReference type="CDD" id="cd07561">
    <property type="entry name" value="Peptidase_S41_CPP_like"/>
    <property type="match status" value="1"/>
</dbReference>
<dbReference type="PROSITE" id="PS50106">
    <property type="entry name" value="PDZ"/>
    <property type="match status" value="1"/>
</dbReference>
<dbReference type="Pfam" id="PF03572">
    <property type="entry name" value="Peptidase_S41"/>
    <property type="match status" value="1"/>
</dbReference>
<dbReference type="InterPro" id="IPR041489">
    <property type="entry name" value="PDZ_6"/>
</dbReference>
<dbReference type="Gene3D" id="3.30.750.170">
    <property type="match status" value="1"/>
</dbReference>
<dbReference type="Pfam" id="PF17820">
    <property type="entry name" value="PDZ_6"/>
    <property type="match status" value="1"/>
</dbReference>
<evidence type="ECO:0000313" key="2">
    <source>
        <dbReference type="EMBL" id="MBD1428701.1"/>
    </source>
</evidence>
<dbReference type="SUPFAM" id="SSF52096">
    <property type="entry name" value="ClpP/crotonase"/>
    <property type="match status" value="1"/>
</dbReference>
<dbReference type="Proteomes" id="UP000651271">
    <property type="component" value="Unassembled WGS sequence"/>
</dbReference>
<dbReference type="Gene3D" id="3.90.226.10">
    <property type="entry name" value="2-enoyl-CoA Hydratase, Chain A, domain 1"/>
    <property type="match status" value="1"/>
</dbReference>
<dbReference type="EMBL" id="JACOIJ010000004">
    <property type="protein sequence ID" value="MBD1428701.1"/>
    <property type="molecule type" value="Genomic_DNA"/>
</dbReference>
<keyword evidence="3" id="KW-1185">Reference proteome</keyword>
<dbReference type="InterPro" id="IPR001478">
    <property type="entry name" value="PDZ"/>
</dbReference>
<dbReference type="InterPro" id="IPR036034">
    <property type="entry name" value="PDZ_sf"/>
</dbReference>
<gene>
    <name evidence="2" type="ORF">H8B04_03800</name>
</gene>
<dbReference type="SMART" id="SM00245">
    <property type="entry name" value="TSPc"/>
    <property type="match status" value="1"/>
</dbReference>
<reference evidence="2 3" key="1">
    <citation type="submission" date="2020-08" db="EMBL/GenBank/DDBJ databases">
        <title>Sphingobacterium sp. DN04309 isolated from aquaculture water.</title>
        <authorList>
            <person name="Zhang M."/>
        </authorList>
    </citation>
    <scope>NUCLEOTIDE SEQUENCE [LARGE SCALE GENOMIC DNA]</scope>
    <source>
        <strain evidence="2 3">DN04309</strain>
    </source>
</reference>
<dbReference type="PROSITE" id="PS51257">
    <property type="entry name" value="PROKAR_LIPOPROTEIN"/>
    <property type="match status" value="1"/>
</dbReference>
<dbReference type="RefSeq" id="WP_190301498.1">
    <property type="nucleotide sequence ID" value="NZ_JACOIJ010000004.1"/>
</dbReference>
<evidence type="ECO:0000259" key="1">
    <source>
        <dbReference type="PROSITE" id="PS50106"/>
    </source>
</evidence>
<feature type="domain" description="PDZ" evidence="1">
    <location>
        <begin position="121"/>
        <end position="180"/>
    </location>
</feature>
<sequence>MRRILYVIPFLFLLALSCEKDNTSPTKADTDQEIIKNWDKSPEAYLRDSTLYLTKLLSLWQESIVPSNINDILDTVKVRRITKDYDKAEDLLDYLIGLTPKDSKGQPYDRFSFLDRQGAVAEEIQEGTGTSYGIYVLYLQTAESAKDNNNADLYVRMLDLNSPAYVAGLRRGDRILSINGNTKYDYNTQKAQNFKGINDALNSNSMNVKWQKPNGEIIEKTITQAKYNINPILSTWVKDIEGKKVGYFAFSSFISILSNQGQLNSLYTSLQNLFNSYETQGVSELIIDLRYNGGGSTYTAEYLANKLAPAAATGKRMYYYKLNPIVQEELAEDFKPVDFNKFGNLNLTKVYFLVTSSTASASELLINSLKPYLNVQIIGSENTYGKPVGFWGIPIGKKGAQADIYVTSFQMFNADNYGNYFEGLVPNKLTREDFLKDFGDVEEGFIAEAIYHIKNGSYSTATRSAVSAKDAQRINNTHLLKSIQSNRATDAGMFKFGKEKIKLK</sequence>
<protein>
    <submittedName>
        <fullName evidence="2">Peptidase S41</fullName>
    </submittedName>
</protein>
<evidence type="ECO:0000313" key="3">
    <source>
        <dbReference type="Proteomes" id="UP000651271"/>
    </source>
</evidence>
<comment type="caution">
    <text evidence="2">The sequence shown here is derived from an EMBL/GenBank/DDBJ whole genome shotgun (WGS) entry which is preliminary data.</text>
</comment>
<proteinExistence type="predicted"/>
<dbReference type="Gene3D" id="2.30.42.10">
    <property type="match status" value="1"/>
</dbReference>
<dbReference type="PANTHER" id="PTHR32060">
    <property type="entry name" value="TAIL-SPECIFIC PROTEASE"/>
    <property type="match status" value="1"/>
</dbReference>
<dbReference type="InterPro" id="IPR005151">
    <property type="entry name" value="Tail-specific_protease"/>
</dbReference>
<name>A0ABR7YBM5_9SPHI</name>
<dbReference type="PANTHER" id="PTHR32060:SF30">
    <property type="entry name" value="CARBOXY-TERMINAL PROCESSING PROTEASE CTPA"/>
    <property type="match status" value="1"/>
</dbReference>
<accession>A0ABR7YBM5</accession>